<evidence type="ECO:0000256" key="2">
    <source>
        <dbReference type="SAM" id="SignalP"/>
    </source>
</evidence>
<dbReference type="SUPFAM" id="SSF81296">
    <property type="entry name" value="E set domains"/>
    <property type="match status" value="1"/>
</dbReference>
<dbReference type="EMBL" id="QQWG01000020">
    <property type="protein sequence ID" value="RRG19430.1"/>
    <property type="molecule type" value="Genomic_DNA"/>
</dbReference>
<dbReference type="InterPro" id="IPR017853">
    <property type="entry name" value="GH"/>
</dbReference>
<dbReference type="Gene3D" id="2.60.40.10">
    <property type="entry name" value="Immunoglobulins"/>
    <property type="match status" value="2"/>
</dbReference>
<dbReference type="Pfam" id="PF18962">
    <property type="entry name" value="Por_Secre_tail"/>
    <property type="match status" value="1"/>
</dbReference>
<dbReference type="InterPro" id="IPR026444">
    <property type="entry name" value="Secre_tail"/>
</dbReference>
<reference evidence="4 5" key="1">
    <citation type="submission" date="2018-07" db="EMBL/GenBank/DDBJ databases">
        <title>Draft genome sequence of Ancylomarina sp. M1P.</title>
        <authorList>
            <person name="Yadav S."/>
            <person name="Villanueva L."/>
            <person name="Damste J.S.S."/>
        </authorList>
    </citation>
    <scope>NUCLEOTIDE SEQUENCE [LARGE SCALE GENOMIC DNA]</scope>
    <source>
        <strain evidence="4 5">M1P</strain>
    </source>
</reference>
<dbReference type="CDD" id="cd11350">
    <property type="entry name" value="AmyAc_4"/>
    <property type="match status" value="1"/>
</dbReference>
<dbReference type="NCBIfam" id="TIGR04183">
    <property type="entry name" value="Por_Secre_tail"/>
    <property type="match status" value="1"/>
</dbReference>
<name>A0A425XXN4_9BACT</name>
<dbReference type="GO" id="GO:0005975">
    <property type="term" value="P:carbohydrate metabolic process"/>
    <property type="evidence" value="ECO:0007669"/>
    <property type="project" value="InterPro"/>
</dbReference>
<dbReference type="SUPFAM" id="SSF51445">
    <property type="entry name" value="(Trans)glycosidases"/>
    <property type="match status" value="1"/>
</dbReference>
<organism evidence="4 5">
    <name type="scientific">Ancylomarina euxinus</name>
    <dbReference type="NCBI Taxonomy" id="2283627"/>
    <lineage>
        <taxon>Bacteria</taxon>
        <taxon>Pseudomonadati</taxon>
        <taxon>Bacteroidota</taxon>
        <taxon>Bacteroidia</taxon>
        <taxon>Marinilabiliales</taxon>
        <taxon>Marinifilaceae</taxon>
        <taxon>Ancylomarina</taxon>
    </lineage>
</organism>
<evidence type="ECO:0000256" key="1">
    <source>
        <dbReference type="ARBA" id="ARBA00008061"/>
    </source>
</evidence>
<sequence>MKKLYSIFILLLLTISSQLVWSQVVTTAPIFPTENSEVTLTFDASLGNQGLKDYTGDVYAHTGVITDKSTSGSDWKYTPTWGDNSAKYKLTSLGNNKWELKISPNIREYYGVQAAEEILKMAFVFRSADNSKEGKDIDNKDIFVDISKEGLNVSITSPINNSIFGKDETVTITANSADSESLQLLIDGVNTNTTSAATLSYSYTPHAAGNHQLVAVATEGANEARDTVNIIFREDTPIATKPSGLVDGINYISTTSVSLQLYAPYKQYIFVLGDFNDWTLDNSYQMNKDGDYFWLTIDNLTPGQEYIFQYLIDGKIKIADPYADKLLDPWNDQYISDATYPNLIAYPTDKTSEFASVFQTAQTNFTWDDTGFTMPDHDDLVIYELLIRDFTEAGNIKTVTDTLDYLQRLGVNAIELMPFNEFEGNNSWGYNPAFYFAPDKAYGTKNDYKTFINECHKRGIAVIMDMVLNHSFGQSPFFRMYTEGGKPSAENPWYNVNHNFENPDAHWGADFNHESAVTQKLVDRINAYWIEEYHIDGYRFDFTKGFSNTPHTISDDIWGSKYDADRIRLLKRMADQIWAENDKAFISFEHLADNYEEKELAAYGINLWGNANGNYSEATMGYNESGKSDLSWTSWKNREWTAPRLISYMESHDEERLMYKNLQYGNSNGDYNVKDLNTALSRIETAGAIFFATPGPKMIWQFGELGYDYSIDENGRVGKKPIRWDYQTNPDRKHLYQVFSALIKLKTQEPAFSSENYNLNVSGALKRVEINHTNMDIRVIANFDVKSGSITPNFSKTGTWFDYFSGNEISVSDISMNVNLAAGEYHIYTTKQLDKPIIPTAPDANNLAMNGVFEQDGVIKATYSYVDFNGDTEGNSILQWYLADDQSGTNETAITGANTLEYTISRQNVGRYLRFSVTPVATSGELLTGNKVYSAYSQPIDYSTGIEDVLDEELILYPNPVKDLLHLDNLKQVKRINLYSLTGKIILYKQNPDSNEIIDLSFLSQGIYILVFDLYDGDQLTRKIIKQ</sequence>
<dbReference type="InterPro" id="IPR014756">
    <property type="entry name" value="Ig_E-set"/>
</dbReference>
<dbReference type="Pfam" id="PF23197">
    <property type="entry name" value="IG_AIR9"/>
    <property type="match status" value="1"/>
</dbReference>
<comment type="caution">
    <text evidence="4">The sequence shown here is derived from an EMBL/GenBank/DDBJ whole genome shotgun (WGS) entry which is preliminary data.</text>
</comment>
<dbReference type="OrthoDB" id="9761875at2"/>
<proteinExistence type="inferred from homology"/>
<dbReference type="Gene3D" id="2.60.40.2700">
    <property type="match status" value="1"/>
</dbReference>
<dbReference type="AlphaFoldDB" id="A0A425XXN4"/>
<keyword evidence="5" id="KW-1185">Reference proteome</keyword>
<feature type="chain" id="PRO_5019403847" evidence="2">
    <location>
        <begin position="23"/>
        <end position="1027"/>
    </location>
</feature>
<dbReference type="Proteomes" id="UP000285794">
    <property type="component" value="Unassembled WGS sequence"/>
</dbReference>
<dbReference type="GO" id="GO:0004553">
    <property type="term" value="F:hydrolase activity, hydrolyzing O-glycosyl compounds"/>
    <property type="evidence" value="ECO:0007669"/>
    <property type="project" value="InterPro"/>
</dbReference>
<dbReference type="PANTHER" id="PTHR43002">
    <property type="entry name" value="GLYCOGEN DEBRANCHING ENZYME"/>
    <property type="match status" value="1"/>
</dbReference>
<evidence type="ECO:0000313" key="4">
    <source>
        <dbReference type="EMBL" id="RRG19430.1"/>
    </source>
</evidence>
<feature type="signal peptide" evidence="2">
    <location>
        <begin position="1"/>
        <end position="22"/>
    </location>
</feature>
<dbReference type="Pfam" id="PF02922">
    <property type="entry name" value="CBM_48"/>
    <property type="match status" value="1"/>
</dbReference>
<dbReference type="RefSeq" id="WP_125031776.1">
    <property type="nucleotide sequence ID" value="NZ_JAPXVP010000005.1"/>
</dbReference>
<evidence type="ECO:0000313" key="5">
    <source>
        <dbReference type="Proteomes" id="UP000285794"/>
    </source>
</evidence>
<keyword evidence="2" id="KW-0732">Signal</keyword>
<gene>
    <name evidence="4" type="ORF">DWB61_15390</name>
</gene>
<dbReference type="SMART" id="SM00642">
    <property type="entry name" value="Aamy"/>
    <property type="match status" value="1"/>
</dbReference>
<dbReference type="Pfam" id="PF00128">
    <property type="entry name" value="Alpha-amylase"/>
    <property type="match status" value="1"/>
</dbReference>
<comment type="similarity">
    <text evidence="1">Belongs to the glycosyl hydrolase 13 family.</text>
</comment>
<dbReference type="InterPro" id="IPR056284">
    <property type="entry name" value="AIR9-like_A9"/>
</dbReference>
<accession>A0A425XXN4</accession>
<dbReference type="InterPro" id="IPR013783">
    <property type="entry name" value="Ig-like_fold"/>
</dbReference>
<evidence type="ECO:0000259" key="3">
    <source>
        <dbReference type="SMART" id="SM00642"/>
    </source>
</evidence>
<feature type="domain" description="Glycosyl hydrolase family 13 catalytic" evidence="3">
    <location>
        <begin position="384"/>
        <end position="746"/>
    </location>
</feature>
<dbReference type="Gene3D" id="3.20.20.80">
    <property type="entry name" value="Glycosidases"/>
    <property type="match status" value="1"/>
</dbReference>
<protein>
    <submittedName>
        <fullName evidence="4">T9SS C-terminal target domain-containing protein</fullName>
    </submittedName>
</protein>
<dbReference type="InterPro" id="IPR006047">
    <property type="entry name" value="GH13_cat_dom"/>
</dbReference>
<dbReference type="InterPro" id="IPR004193">
    <property type="entry name" value="Glyco_hydro_13_N"/>
</dbReference>
<dbReference type="Pfam" id="PF17957">
    <property type="entry name" value="Big_7"/>
    <property type="match status" value="1"/>
</dbReference>